<organism evidence="5 6">
    <name type="scientific">Labedaea rhizosphaerae</name>
    <dbReference type="NCBI Taxonomy" id="598644"/>
    <lineage>
        <taxon>Bacteria</taxon>
        <taxon>Bacillati</taxon>
        <taxon>Actinomycetota</taxon>
        <taxon>Actinomycetes</taxon>
        <taxon>Pseudonocardiales</taxon>
        <taxon>Pseudonocardiaceae</taxon>
        <taxon>Labedaea</taxon>
    </lineage>
</organism>
<dbReference type="CDD" id="cd07043">
    <property type="entry name" value="STAS_anti-anti-sigma_factors"/>
    <property type="match status" value="1"/>
</dbReference>
<dbReference type="Gene3D" id="3.30.750.24">
    <property type="entry name" value="STAS domain"/>
    <property type="match status" value="1"/>
</dbReference>
<comment type="caution">
    <text evidence="5">The sequence shown here is derived from an EMBL/GenBank/DDBJ whole genome shotgun (WGS) entry which is preliminary data.</text>
</comment>
<comment type="similarity">
    <text evidence="1 2">Belongs to the anti-sigma-factor antagonist family.</text>
</comment>
<dbReference type="PANTHER" id="PTHR33495">
    <property type="entry name" value="ANTI-SIGMA FACTOR ANTAGONIST TM_1081-RELATED-RELATED"/>
    <property type="match status" value="1"/>
</dbReference>
<dbReference type="GO" id="GO:0043856">
    <property type="term" value="F:anti-sigma factor antagonist activity"/>
    <property type="evidence" value="ECO:0007669"/>
    <property type="project" value="InterPro"/>
</dbReference>
<dbReference type="PROSITE" id="PS50801">
    <property type="entry name" value="STAS"/>
    <property type="match status" value="1"/>
</dbReference>
<reference evidence="5 6" key="1">
    <citation type="submission" date="2019-03" db="EMBL/GenBank/DDBJ databases">
        <title>Genomic Encyclopedia of Type Strains, Phase IV (KMG-IV): sequencing the most valuable type-strain genomes for metagenomic binning, comparative biology and taxonomic classification.</title>
        <authorList>
            <person name="Goeker M."/>
        </authorList>
    </citation>
    <scope>NUCLEOTIDE SEQUENCE [LARGE SCALE GENOMIC DNA]</scope>
    <source>
        <strain evidence="5 6">DSM 45361</strain>
    </source>
</reference>
<evidence type="ECO:0000256" key="1">
    <source>
        <dbReference type="ARBA" id="ARBA00009013"/>
    </source>
</evidence>
<dbReference type="EMBL" id="SNXZ01000002">
    <property type="protein sequence ID" value="TDQ00234.1"/>
    <property type="molecule type" value="Genomic_DNA"/>
</dbReference>
<dbReference type="PANTHER" id="PTHR33495:SF2">
    <property type="entry name" value="ANTI-SIGMA FACTOR ANTAGONIST TM_1081-RELATED"/>
    <property type="match status" value="1"/>
</dbReference>
<accession>A0A4R6SF98</accession>
<dbReference type="Pfam" id="PF01740">
    <property type="entry name" value="STAS"/>
    <property type="match status" value="1"/>
</dbReference>
<dbReference type="NCBIfam" id="TIGR00377">
    <property type="entry name" value="ant_ant_sig"/>
    <property type="match status" value="1"/>
</dbReference>
<proteinExistence type="inferred from homology"/>
<evidence type="ECO:0000256" key="2">
    <source>
        <dbReference type="RuleBase" id="RU003749"/>
    </source>
</evidence>
<keyword evidence="6" id="KW-1185">Reference proteome</keyword>
<protein>
    <recommendedName>
        <fullName evidence="2">Anti-sigma factor antagonist</fullName>
    </recommendedName>
</protein>
<evidence type="ECO:0000259" key="4">
    <source>
        <dbReference type="PROSITE" id="PS50801"/>
    </source>
</evidence>
<sequence>MGSVAGMDAGTGDDSDTVAKEPGATEPGETEIATETGTIALERQDDRVVVRVTGALDLALAPRLQQFVDRAARLHPALLVLDLTEVDFLASAGMAVLVKANRNQVAPTQMRVVAADRVVLRPLQMTRLTDELAVYPTLAEAFAG</sequence>
<feature type="region of interest" description="Disordered" evidence="3">
    <location>
        <begin position="1"/>
        <end position="31"/>
    </location>
</feature>
<dbReference type="SUPFAM" id="SSF52091">
    <property type="entry name" value="SpoIIaa-like"/>
    <property type="match status" value="1"/>
</dbReference>
<dbReference type="InterPro" id="IPR036513">
    <property type="entry name" value="STAS_dom_sf"/>
</dbReference>
<dbReference type="AlphaFoldDB" id="A0A4R6SF98"/>
<gene>
    <name evidence="5" type="ORF">EV186_10295</name>
</gene>
<evidence type="ECO:0000256" key="3">
    <source>
        <dbReference type="SAM" id="MobiDB-lite"/>
    </source>
</evidence>
<dbReference type="InterPro" id="IPR003658">
    <property type="entry name" value="Anti-sigma_ant"/>
</dbReference>
<dbReference type="Proteomes" id="UP000295444">
    <property type="component" value="Unassembled WGS sequence"/>
</dbReference>
<evidence type="ECO:0000313" key="6">
    <source>
        <dbReference type="Proteomes" id="UP000295444"/>
    </source>
</evidence>
<dbReference type="InterPro" id="IPR002645">
    <property type="entry name" value="STAS_dom"/>
</dbReference>
<name>A0A4R6SF98_LABRH</name>
<feature type="domain" description="STAS" evidence="4">
    <location>
        <begin position="37"/>
        <end position="144"/>
    </location>
</feature>
<evidence type="ECO:0000313" key="5">
    <source>
        <dbReference type="EMBL" id="TDQ00234.1"/>
    </source>
</evidence>